<protein>
    <recommendedName>
        <fullName evidence="1">C-type lectin domain-containing protein</fullName>
    </recommendedName>
</protein>
<dbReference type="SMART" id="SM00034">
    <property type="entry name" value="CLECT"/>
    <property type="match status" value="1"/>
</dbReference>
<evidence type="ECO:0000313" key="3">
    <source>
        <dbReference type="Proteomes" id="UP000663879"/>
    </source>
</evidence>
<dbReference type="InterPro" id="IPR016187">
    <property type="entry name" value="CTDL_fold"/>
</dbReference>
<sequence>MKRLHGIKKLGEKSSKPTNDLPIVENKQFVSDFCGTIEHQSSSRQSLTYVVIKKNEETQTIDQNIKESRKELLEEKVLTIDFSFFGFWLFIGFAKPENIQFFQLRNGSSGNFSMIQEIKSQYLIRELILNSLINPINSTNEHAFITTDTNDDSHFLNQECPGNSSFYSTIQKKCVECRNGWLPFKNVCYQGFTIPYNWQGYVNFCASLNSTLLIAEDVEKFNFFRNVSKYLTSVSSNQRTWVSAKYTTVYLFAWTNKKTVNVSFFGPSIFLPDPMYCFAYSSTTNYLLHFSLCVLLSNGICEYTE</sequence>
<dbReference type="AlphaFoldDB" id="A0A814DCV8"/>
<reference evidence="2" key="1">
    <citation type="submission" date="2021-02" db="EMBL/GenBank/DDBJ databases">
        <authorList>
            <person name="Nowell W R."/>
        </authorList>
    </citation>
    <scope>NUCLEOTIDE SEQUENCE</scope>
    <source>
        <strain evidence="2">Ploen Becks lab</strain>
    </source>
</reference>
<dbReference type="OrthoDB" id="7357196at2759"/>
<dbReference type="Gene3D" id="3.10.100.10">
    <property type="entry name" value="Mannose-Binding Protein A, subunit A"/>
    <property type="match status" value="1"/>
</dbReference>
<dbReference type="InterPro" id="IPR001304">
    <property type="entry name" value="C-type_lectin-like"/>
</dbReference>
<name>A0A814DCV8_9BILA</name>
<dbReference type="CDD" id="cd00037">
    <property type="entry name" value="CLECT"/>
    <property type="match status" value="1"/>
</dbReference>
<accession>A0A814DCV8</accession>
<gene>
    <name evidence="2" type="ORF">OXX778_LOCUS14100</name>
</gene>
<dbReference type="SUPFAM" id="SSF56436">
    <property type="entry name" value="C-type lectin-like"/>
    <property type="match status" value="1"/>
</dbReference>
<dbReference type="EMBL" id="CAJNOC010002835">
    <property type="protein sequence ID" value="CAF0954069.1"/>
    <property type="molecule type" value="Genomic_DNA"/>
</dbReference>
<keyword evidence="3" id="KW-1185">Reference proteome</keyword>
<feature type="domain" description="C-type lectin" evidence="1">
    <location>
        <begin position="177"/>
        <end position="302"/>
    </location>
</feature>
<proteinExistence type="predicted"/>
<dbReference type="Proteomes" id="UP000663879">
    <property type="component" value="Unassembled WGS sequence"/>
</dbReference>
<dbReference type="InterPro" id="IPR016186">
    <property type="entry name" value="C-type_lectin-like/link_sf"/>
</dbReference>
<evidence type="ECO:0000259" key="1">
    <source>
        <dbReference type="SMART" id="SM00034"/>
    </source>
</evidence>
<organism evidence="2 3">
    <name type="scientific">Brachionus calyciflorus</name>
    <dbReference type="NCBI Taxonomy" id="104777"/>
    <lineage>
        <taxon>Eukaryota</taxon>
        <taxon>Metazoa</taxon>
        <taxon>Spiralia</taxon>
        <taxon>Gnathifera</taxon>
        <taxon>Rotifera</taxon>
        <taxon>Eurotatoria</taxon>
        <taxon>Monogononta</taxon>
        <taxon>Pseudotrocha</taxon>
        <taxon>Ploima</taxon>
        <taxon>Brachionidae</taxon>
        <taxon>Brachionus</taxon>
    </lineage>
</organism>
<evidence type="ECO:0000313" key="2">
    <source>
        <dbReference type="EMBL" id="CAF0954069.1"/>
    </source>
</evidence>
<comment type="caution">
    <text evidence="2">The sequence shown here is derived from an EMBL/GenBank/DDBJ whole genome shotgun (WGS) entry which is preliminary data.</text>
</comment>